<evidence type="ECO:0000256" key="1">
    <source>
        <dbReference type="SAM" id="MobiDB-lite"/>
    </source>
</evidence>
<feature type="region of interest" description="Disordered" evidence="1">
    <location>
        <begin position="1"/>
        <end position="45"/>
    </location>
</feature>
<keyword evidence="3" id="KW-1185">Reference proteome</keyword>
<dbReference type="EMBL" id="FUEG01000001">
    <property type="protein sequence ID" value="SJK99113.1"/>
    <property type="molecule type" value="Genomic_DNA"/>
</dbReference>
<sequence>MDGGSPSCSEPKMRDIGARAIEEPPKSTGDQSTKDYVGRFLNDTG</sequence>
<proteinExistence type="predicted"/>
<evidence type="ECO:0000313" key="2">
    <source>
        <dbReference type="EMBL" id="SJK99113.1"/>
    </source>
</evidence>
<feature type="compositionally biased region" description="Basic and acidic residues" evidence="1">
    <location>
        <begin position="11"/>
        <end position="25"/>
    </location>
</feature>
<protein>
    <submittedName>
        <fullName evidence="2">Uncharacterized protein</fullName>
    </submittedName>
</protein>
<name>A0A284QRS8_ARMOS</name>
<evidence type="ECO:0000313" key="3">
    <source>
        <dbReference type="Proteomes" id="UP000219338"/>
    </source>
</evidence>
<reference evidence="3" key="1">
    <citation type="journal article" date="2017" name="Nat. Ecol. Evol.">
        <title>Genome expansion and lineage-specific genetic innovations in the forest pathogenic fungi Armillaria.</title>
        <authorList>
            <person name="Sipos G."/>
            <person name="Prasanna A.N."/>
            <person name="Walter M.C."/>
            <person name="O'Connor E."/>
            <person name="Balint B."/>
            <person name="Krizsan K."/>
            <person name="Kiss B."/>
            <person name="Hess J."/>
            <person name="Varga T."/>
            <person name="Slot J."/>
            <person name="Riley R."/>
            <person name="Boka B."/>
            <person name="Rigling D."/>
            <person name="Barry K."/>
            <person name="Lee J."/>
            <person name="Mihaltcheva S."/>
            <person name="LaButti K."/>
            <person name="Lipzen A."/>
            <person name="Waldron R."/>
            <person name="Moloney N.M."/>
            <person name="Sperisen C."/>
            <person name="Kredics L."/>
            <person name="Vagvoelgyi C."/>
            <person name="Patrignani A."/>
            <person name="Fitzpatrick D."/>
            <person name="Nagy I."/>
            <person name="Doyle S."/>
            <person name="Anderson J.B."/>
            <person name="Grigoriev I.V."/>
            <person name="Gueldener U."/>
            <person name="Muensterkoetter M."/>
            <person name="Nagy L.G."/>
        </authorList>
    </citation>
    <scope>NUCLEOTIDE SEQUENCE [LARGE SCALE GENOMIC DNA]</scope>
    <source>
        <strain evidence="3">C18/9</strain>
    </source>
</reference>
<organism evidence="2 3">
    <name type="scientific">Armillaria ostoyae</name>
    <name type="common">Armillaria root rot fungus</name>
    <dbReference type="NCBI Taxonomy" id="47428"/>
    <lineage>
        <taxon>Eukaryota</taxon>
        <taxon>Fungi</taxon>
        <taxon>Dikarya</taxon>
        <taxon>Basidiomycota</taxon>
        <taxon>Agaricomycotina</taxon>
        <taxon>Agaricomycetes</taxon>
        <taxon>Agaricomycetidae</taxon>
        <taxon>Agaricales</taxon>
        <taxon>Marasmiineae</taxon>
        <taxon>Physalacriaceae</taxon>
        <taxon>Armillaria</taxon>
    </lineage>
</organism>
<gene>
    <name evidence="2" type="ORF">ARMOST_02399</name>
</gene>
<dbReference type="AlphaFoldDB" id="A0A284QRS8"/>
<accession>A0A284QRS8</accession>
<dbReference type="Proteomes" id="UP000219338">
    <property type="component" value="Unassembled WGS sequence"/>
</dbReference>